<evidence type="ECO:0000256" key="5">
    <source>
        <dbReference type="ARBA" id="ARBA00022692"/>
    </source>
</evidence>
<evidence type="ECO:0000313" key="11">
    <source>
        <dbReference type="Proteomes" id="UP000283442"/>
    </source>
</evidence>
<keyword evidence="2" id="KW-1003">Cell membrane</keyword>
<feature type="transmembrane region" description="Helical" evidence="8">
    <location>
        <begin position="301"/>
        <end position="320"/>
    </location>
</feature>
<dbReference type="PANTHER" id="PTHR33908">
    <property type="entry name" value="MANNOSYLTRANSFERASE YKCB-RELATED"/>
    <property type="match status" value="1"/>
</dbReference>
<feature type="transmembrane region" description="Helical" evidence="8">
    <location>
        <begin position="209"/>
        <end position="227"/>
    </location>
</feature>
<feature type="transmembrane region" description="Helical" evidence="8">
    <location>
        <begin position="352"/>
        <end position="371"/>
    </location>
</feature>
<feature type="domain" description="Glycosyltransferase RgtA/B/C/D-like" evidence="9">
    <location>
        <begin position="66"/>
        <end position="220"/>
    </location>
</feature>
<evidence type="ECO:0000256" key="1">
    <source>
        <dbReference type="ARBA" id="ARBA00004651"/>
    </source>
</evidence>
<dbReference type="RefSeq" id="WP_118176189.1">
    <property type="nucleotide sequence ID" value="NZ_CAUCJG010000016.1"/>
</dbReference>
<accession>A0A414NWQ4</accession>
<dbReference type="GO" id="GO:0005886">
    <property type="term" value="C:plasma membrane"/>
    <property type="evidence" value="ECO:0007669"/>
    <property type="project" value="UniProtKB-SubCell"/>
</dbReference>
<evidence type="ECO:0000256" key="7">
    <source>
        <dbReference type="ARBA" id="ARBA00023136"/>
    </source>
</evidence>
<evidence type="ECO:0000256" key="2">
    <source>
        <dbReference type="ARBA" id="ARBA00022475"/>
    </source>
</evidence>
<gene>
    <name evidence="10" type="ORF">DW674_07370</name>
</gene>
<dbReference type="AlphaFoldDB" id="A0A414NWQ4"/>
<keyword evidence="5 8" id="KW-0812">Transmembrane</keyword>
<dbReference type="InterPro" id="IPR050297">
    <property type="entry name" value="LipidA_mod_glycosyltrf_83"/>
</dbReference>
<keyword evidence="7 8" id="KW-0472">Membrane</keyword>
<protein>
    <submittedName>
        <fullName evidence="10">Glycosyltransferase family 39 protein</fullName>
    </submittedName>
</protein>
<dbReference type="GO" id="GO:0009103">
    <property type="term" value="P:lipopolysaccharide biosynthetic process"/>
    <property type="evidence" value="ECO:0007669"/>
    <property type="project" value="UniProtKB-ARBA"/>
</dbReference>
<reference evidence="10 11" key="1">
    <citation type="submission" date="2018-08" db="EMBL/GenBank/DDBJ databases">
        <title>A genome reference for cultivated species of the human gut microbiota.</title>
        <authorList>
            <person name="Zou Y."/>
            <person name="Xue W."/>
            <person name="Luo G."/>
        </authorList>
    </citation>
    <scope>NUCLEOTIDE SEQUENCE [LARGE SCALE GENOMIC DNA]</scope>
    <source>
        <strain evidence="10 11">AM25-21AC</strain>
    </source>
</reference>
<evidence type="ECO:0000256" key="3">
    <source>
        <dbReference type="ARBA" id="ARBA00022676"/>
    </source>
</evidence>
<evidence type="ECO:0000256" key="4">
    <source>
        <dbReference type="ARBA" id="ARBA00022679"/>
    </source>
</evidence>
<evidence type="ECO:0000259" key="9">
    <source>
        <dbReference type="Pfam" id="PF13231"/>
    </source>
</evidence>
<keyword evidence="4 10" id="KW-0808">Transferase</keyword>
<keyword evidence="3" id="KW-0328">Glycosyltransferase</keyword>
<sequence length="513" mass="58755">MNKILALAQQHERALALFAVIVLVLLGNGQLAITDPVESNYALTAKEMLASGDFTSPRIYGNYWYDKPIFFYWELIASFQLFGTSEFAARFFPAVFSVLNVLETYYFARKLYDRSTALVSAILFGSTIAFFYLSKAVITDMTFVFFFNAVLIAFYLAYRSGRRWLYVLAFFFSGLTVLTKGPIGFLLPGFILLVFLCVRRRAKELLHMMWLPGMAIFLVVGGSWYYVMYTLHGMDFIDTFFGVHNFLRARVAEHARDDVWYYYTLIFLVGFAPWSFIVLYQIKKRWAELKARVRERHFSDAAIFLFVWAILVNLFFQCMATKYVTYTQPAFLPMAILAGRFLLPKMRLVKRVAACFYVLYAVLIFTAAIPLCDQQSGRSTAAALRNLNPDGALVVNYGDHNNDRIHYRTSTVFYYGANIPELIGRRELDDVQPGGMNWNAKNVMPFLAYEDMPAETPIFIICETERLPFLRGRLADSALEKVYETHDTTIVKAIMPQRRISDTADGADGEASK</sequence>
<dbReference type="InterPro" id="IPR038731">
    <property type="entry name" value="RgtA/B/C-like"/>
</dbReference>
<dbReference type="GO" id="GO:0016763">
    <property type="term" value="F:pentosyltransferase activity"/>
    <property type="evidence" value="ECO:0007669"/>
    <property type="project" value="TreeGrafter"/>
</dbReference>
<feature type="transmembrane region" description="Helical" evidence="8">
    <location>
        <begin position="141"/>
        <end position="158"/>
    </location>
</feature>
<evidence type="ECO:0000313" key="10">
    <source>
        <dbReference type="EMBL" id="RHF51573.1"/>
    </source>
</evidence>
<dbReference type="Pfam" id="PF13231">
    <property type="entry name" value="PMT_2"/>
    <property type="match status" value="1"/>
</dbReference>
<keyword evidence="6 8" id="KW-1133">Transmembrane helix</keyword>
<name>A0A414NWQ4_9FIRM</name>
<evidence type="ECO:0000256" key="6">
    <source>
        <dbReference type="ARBA" id="ARBA00022989"/>
    </source>
</evidence>
<proteinExistence type="predicted"/>
<feature type="transmembrane region" description="Helical" evidence="8">
    <location>
        <begin position="164"/>
        <end position="197"/>
    </location>
</feature>
<evidence type="ECO:0000256" key="8">
    <source>
        <dbReference type="SAM" id="Phobius"/>
    </source>
</evidence>
<feature type="transmembrane region" description="Helical" evidence="8">
    <location>
        <begin position="260"/>
        <end position="280"/>
    </location>
</feature>
<feature type="transmembrane region" description="Helical" evidence="8">
    <location>
        <begin position="115"/>
        <end position="134"/>
    </location>
</feature>
<dbReference type="EMBL" id="QRHE01000006">
    <property type="protein sequence ID" value="RHF51573.1"/>
    <property type="molecule type" value="Genomic_DNA"/>
</dbReference>
<organism evidence="10 11">
    <name type="scientific">Mitsuokella multacida</name>
    <dbReference type="NCBI Taxonomy" id="52226"/>
    <lineage>
        <taxon>Bacteria</taxon>
        <taxon>Bacillati</taxon>
        <taxon>Bacillota</taxon>
        <taxon>Negativicutes</taxon>
        <taxon>Selenomonadales</taxon>
        <taxon>Selenomonadaceae</taxon>
        <taxon>Mitsuokella</taxon>
    </lineage>
</organism>
<dbReference type="PANTHER" id="PTHR33908:SF3">
    <property type="entry name" value="UNDECAPRENYL PHOSPHATE-ALPHA-4-AMINO-4-DEOXY-L-ARABINOSE ARABINOSYL TRANSFERASE"/>
    <property type="match status" value="1"/>
</dbReference>
<comment type="subcellular location">
    <subcellularLocation>
        <location evidence="1">Cell membrane</location>
        <topology evidence="1">Multi-pass membrane protein</topology>
    </subcellularLocation>
</comment>
<dbReference type="OrthoDB" id="9775035at2"/>
<dbReference type="Proteomes" id="UP000283442">
    <property type="component" value="Unassembled WGS sequence"/>
</dbReference>
<dbReference type="GO" id="GO:0010041">
    <property type="term" value="P:response to iron(III) ion"/>
    <property type="evidence" value="ECO:0007669"/>
    <property type="project" value="TreeGrafter"/>
</dbReference>
<comment type="caution">
    <text evidence="10">The sequence shown here is derived from an EMBL/GenBank/DDBJ whole genome shotgun (WGS) entry which is preliminary data.</text>
</comment>